<keyword evidence="4" id="KW-1185">Reference proteome</keyword>
<feature type="region of interest" description="Disordered" evidence="1">
    <location>
        <begin position="247"/>
        <end position="269"/>
    </location>
</feature>
<evidence type="ECO:0000313" key="3">
    <source>
        <dbReference type="EMBL" id="ESO97666.1"/>
    </source>
</evidence>
<dbReference type="InterPro" id="IPR039685">
    <property type="entry name" value="FANCE"/>
</dbReference>
<gene>
    <name evidence="3" type="ORF">LOTGIDRAFT_228273</name>
</gene>
<dbReference type="RefSeq" id="XP_009051523.1">
    <property type="nucleotide sequence ID" value="XM_009053275.1"/>
</dbReference>
<dbReference type="OMA" id="LRLPWIC"/>
<name>V4AV12_LOTGI</name>
<dbReference type="EMBL" id="KB201304">
    <property type="protein sequence ID" value="ESO97666.1"/>
    <property type="molecule type" value="Genomic_DNA"/>
</dbReference>
<dbReference type="HOGENOM" id="CLU_496355_0_0_1"/>
<dbReference type="KEGG" id="lgi:LOTGIDRAFT_228273"/>
<dbReference type="GO" id="GO:0036297">
    <property type="term" value="P:interstrand cross-link repair"/>
    <property type="evidence" value="ECO:0007669"/>
    <property type="project" value="InterPro"/>
</dbReference>
<organism evidence="3 4">
    <name type="scientific">Lottia gigantea</name>
    <name type="common">Giant owl limpet</name>
    <dbReference type="NCBI Taxonomy" id="225164"/>
    <lineage>
        <taxon>Eukaryota</taxon>
        <taxon>Metazoa</taxon>
        <taxon>Spiralia</taxon>
        <taxon>Lophotrochozoa</taxon>
        <taxon>Mollusca</taxon>
        <taxon>Gastropoda</taxon>
        <taxon>Patellogastropoda</taxon>
        <taxon>Lottioidea</taxon>
        <taxon>Lottiidae</taxon>
        <taxon>Lottia</taxon>
    </lineage>
</organism>
<protein>
    <recommendedName>
        <fullName evidence="2">Fanconi Anaemia group E protein C-terminal domain-containing protein</fullName>
    </recommendedName>
</protein>
<sequence length="549" mass="63614">MISARRKQNGKLFKKINPEWQGLFNVLCDKGDNLVLAEEWIQTTLGSGYREFQNWTTLIRDLIRLEPMIDDHAIIMKPIFVLLTSDIQRNLLLILHNHRDSINHSDLTEFLSLIKDHVHQDAWTERLYESLVSGIEEGSGKMKHCSSEGNKQLYQDVLQNLSQASHNTTIPWQRKNFEVSELKDKSPEMKQQPQDSPELFGEFDLEVEAKQQVFGAIEVNLNRSSKKLDQNQSNTAKREDNCESIIISSDEEDVNQTDSKKRKRSLTESFEDNTKKLKEHNNDNIKDYEELMTCLTGDIKNELRELKGNWLQGQNMPSFRLFIHSSSDLIKDYLVYMELWIIEDDSLSAICEYFIQNSDCLSYETIVNFLKHSLQYKFSEIKQAPSRTLTNLISRVGEVFPKQTIDILIGIILESEINPIQTDIICKLIKQTFDPSHHQYLLSHHQYLLRHLVSEIKALNENVISIVQAMIDQKVEMSQDITNNLIGCLLDSAQSLANSQKFGKLLLHFINKYGKQWNASELSRIQVILDRHTSFLKKTALLSFKKLLK</sequence>
<evidence type="ECO:0000313" key="4">
    <source>
        <dbReference type="Proteomes" id="UP000030746"/>
    </source>
</evidence>
<accession>V4AV12</accession>
<dbReference type="Gene3D" id="1.25.40.480">
    <property type="match status" value="1"/>
</dbReference>
<dbReference type="InterPro" id="IPR021025">
    <property type="entry name" value="Fanconi_anaemia_gr_E_prot_C"/>
</dbReference>
<dbReference type="GeneID" id="20247610"/>
<dbReference type="AlphaFoldDB" id="V4AV12"/>
<dbReference type="Proteomes" id="UP000030746">
    <property type="component" value="Unassembled WGS sequence"/>
</dbReference>
<dbReference type="PANTHER" id="PTHR32094">
    <property type="entry name" value="FANCONI ANEMIA GROUP E PROTEIN"/>
    <property type="match status" value="1"/>
</dbReference>
<proteinExistence type="predicted"/>
<dbReference type="PANTHER" id="PTHR32094:SF5">
    <property type="entry name" value="FANCONI ANEMIA GROUP E PROTEIN"/>
    <property type="match status" value="1"/>
</dbReference>
<dbReference type="CTD" id="20247610"/>
<dbReference type="GO" id="GO:0043240">
    <property type="term" value="C:Fanconi anaemia nuclear complex"/>
    <property type="evidence" value="ECO:0007669"/>
    <property type="project" value="InterPro"/>
</dbReference>
<reference evidence="3 4" key="1">
    <citation type="journal article" date="2013" name="Nature">
        <title>Insights into bilaterian evolution from three spiralian genomes.</title>
        <authorList>
            <person name="Simakov O."/>
            <person name="Marletaz F."/>
            <person name="Cho S.J."/>
            <person name="Edsinger-Gonzales E."/>
            <person name="Havlak P."/>
            <person name="Hellsten U."/>
            <person name="Kuo D.H."/>
            <person name="Larsson T."/>
            <person name="Lv J."/>
            <person name="Arendt D."/>
            <person name="Savage R."/>
            <person name="Osoegawa K."/>
            <person name="de Jong P."/>
            <person name="Grimwood J."/>
            <person name="Chapman J.A."/>
            <person name="Shapiro H."/>
            <person name="Aerts A."/>
            <person name="Otillar R.P."/>
            <person name="Terry A.Y."/>
            <person name="Boore J.L."/>
            <person name="Grigoriev I.V."/>
            <person name="Lindberg D.R."/>
            <person name="Seaver E.C."/>
            <person name="Weisblat D.A."/>
            <person name="Putnam N.H."/>
            <person name="Rokhsar D.S."/>
        </authorList>
    </citation>
    <scope>NUCLEOTIDE SEQUENCE [LARGE SCALE GENOMIC DNA]</scope>
</reference>
<evidence type="ECO:0000259" key="2">
    <source>
        <dbReference type="Pfam" id="PF11510"/>
    </source>
</evidence>
<dbReference type="Pfam" id="PF11510">
    <property type="entry name" value="FA_FANCE"/>
    <property type="match status" value="1"/>
</dbReference>
<feature type="domain" description="Fanconi Anaemia group E protein C-terminal" evidence="2">
    <location>
        <begin position="329"/>
        <end position="546"/>
    </location>
</feature>
<dbReference type="STRING" id="225164.V4AV12"/>
<evidence type="ECO:0000256" key="1">
    <source>
        <dbReference type="SAM" id="MobiDB-lite"/>
    </source>
</evidence>
<dbReference type="OrthoDB" id="2449818at2759"/>